<dbReference type="PANTHER" id="PTHR32080">
    <property type="entry name" value="ANTIFUNGAL PROTEIN GINKBILOBIN-2-LIKE"/>
    <property type="match status" value="1"/>
</dbReference>
<protein>
    <recommendedName>
        <fullName evidence="10">Gnk2-homologous domain-containing protein</fullName>
    </recommendedName>
</protein>
<feature type="chain" id="PRO_5029545875" description="Gnk2-homologous domain-containing protein" evidence="9">
    <location>
        <begin position="26"/>
        <end position="133"/>
    </location>
</feature>
<dbReference type="EnsemblPlants" id="Kaladp0053s0334.1.v1.1">
    <property type="protein sequence ID" value="Kaladp0053s0334.1.v1.1"/>
    <property type="gene ID" value="Kaladp0053s0334.v1.1"/>
</dbReference>
<feature type="domain" description="Gnk2-homologous" evidence="10">
    <location>
        <begin position="37"/>
        <end position="133"/>
    </location>
</feature>
<keyword evidence="2" id="KW-0945">Host-virus interaction</keyword>
<dbReference type="Gene3D" id="3.30.430.20">
    <property type="entry name" value="Gnk2 domain, C-X8-C-X2-C motif"/>
    <property type="match status" value="1"/>
</dbReference>
<accession>A0A7N0U3N4</accession>
<dbReference type="Proteomes" id="UP000594263">
    <property type="component" value="Unplaced"/>
</dbReference>
<evidence type="ECO:0000256" key="2">
    <source>
        <dbReference type="ARBA" id="ARBA00022581"/>
    </source>
</evidence>
<evidence type="ECO:0000313" key="12">
    <source>
        <dbReference type="Proteomes" id="UP000594263"/>
    </source>
</evidence>
<evidence type="ECO:0000256" key="6">
    <source>
        <dbReference type="ARBA" id="ARBA00023157"/>
    </source>
</evidence>
<dbReference type="Gramene" id="Kaladp0053s0334.1.v1.1">
    <property type="protein sequence ID" value="Kaladp0053s0334.1.v1.1"/>
    <property type="gene ID" value="Kaladp0053s0334.v1.1"/>
</dbReference>
<evidence type="ECO:0000256" key="7">
    <source>
        <dbReference type="ARBA" id="ARBA00024184"/>
    </source>
</evidence>
<evidence type="ECO:0000256" key="5">
    <source>
        <dbReference type="ARBA" id="ARBA00022949"/>
    </source>
</evidence>
<dbReference type="Pfam" id="PF01657">
    <property type="entry name" value="Stress-antifung"/>
    <property type="match status" value="1"/>
</dbReference>
<proteinExistence type="inferred from homology"/>
<evidence type="ECO:0000256" key="9">
    <source>
        <dbReference type="SAM" id="SignalP"/>
    </source>
</evidence>
<dbReference type="CDD" id="cd23509">
    <property type="entry name" value="Gnk2-like"/>
    <property type="match status" value="1"/>
</dbReference>
<name>A0A7N0U3N4_KALFE</name>
<dbReference type="GO" id="GO:0010497">
    <property type="term" value="P:plasmodesmata-mediated intercellular transport"/>
    <property type="evidence" value="ECO:0007669"/>
    <property type="project" value="TreeGrafter"/>
</dbReference>
<keyword evidence="6" id="KW-1015">Disulfide bond</keyword>
<comment type="subcellular location">
    <subcellularLocation>
        <location evidence="7">Cell junction</location>
        <location evidence="7">Plasmodesma</location>
    </subcellularLocation>
    <subcellularLocation>
        <location evidence="1">Cell membrane</location>
        <topology evidence="1">Single-pass type I membrane protein</topology>
    </subcellularLocation>
</comment>
<dbReference type="GO" id="GO:0005886">
    <property type="term" value="C:plasma membrane"/>
    <property type="evidence" value="ECO:0007669"/>
    <property type="project" value="UniProtKB-SubCell"/>
</dbReference>
<reference evidence="11" key="1">
    <citation type="submission" date="2021-01" db="UniProtKB">
        <authorList>
            <consortium name="EnsemblPlants"/>
        </authorList>
    </citation>
    <scope>IDENTIFICATION</scope>
</reference>
<dbReference type="InterPro" id="IPR002902">
    <property type="entry name" value="GNK2"/>
</dbReference>
<evidence type="ECO:0000256" key="8">
    <source>
        <dbReference type="ARBA" id="ARBA00038393"/>
    </source>
</evidence>
<feature type="signal peptide" evidence="9">
    <location>
        <begin position="1"/>
        <end position="25"/>
    </location>
</feature>
<evidence type="ECO:0000256" key="3">
    <source>
        <dbReference type="ARBA" id="ARBA00022729"/>
    </source>
</evidence>
<dbReference type="InterPro" id="IPR051378">
    <property type="entry name" value="Cell2Cell_Antifungal"/>
</dbReference>
<keyword evidence="3 9" id="KW-0732">Signal</keyword>
<keyword evidence="4" id="KW-0677">Repeat</keyword>
<dbReference type="PROSITE" id="PS51473">
    <property type="entry name" value="GNK2"/>
    <property type="match status" value="1"/>
</dbReference>
<evidence type="ECO:0000259" key="10">
    <source>
        <dbReference type="PROSITE" id="PS51473"/>
    </source>
</evidence>
<evidence type="ECO:0000313" key="11">
    <source>
        <dbReference type="EnsemblPlants" id="Kaladp0053s0334.1.v1.1"/>
    </source>
</evidence>
<evidence type="ECO:0000256" key="4">
    <source>
        <dbReference type="ARBA" id="ARBA00022737"/>
    </source>
</evidence>
<dbReference type="GO" id="GO:0046739">
    <property type="term" value="P:transport of virus in multicellular host"/>
    <property type="evidence" value="ECO:0007669"/>
    <property type="project" value="TreeGrafter"/>
</dbReference>
<keyword evidence="5" id="KW-0965">Cell junction</keyword>
<organism evidence="11 12">
    <name type="scientific">Kalanchoe fedtschenkoi</name>
    <name type="common">Lavender scallops</name>
    <name type="synonym">South American air plant</name>
    <dbReference type="NCBI Taxonomy" id="63787"/>
    <lineage>
        <taxon>Eukaryota</taxon>
        <taxon>Viridiplantae</taxon>
        <taxon>Streptophyta</taxon>
        <taxon>Embryophyta</taxon>
        <taxon>Tracheophyta</taxon>
        <taxon>Spermatophyta</taxon>
        <taxon>Magnoliopsida</taxon>
        <taxon>eudicotyledons</taxon>
        <taxon>Gunneridae</taxon>
        <taxon>Pentapetalae</taxon>
        <taxon>Saxifragales</taxon>
        <taxon>Crassulaceae</taxon>
        <taxon>Kalanchoe</taxon>
    </lineage>
</organism>
<dbReference type="InterPro" id="IPR038408">
    <property type="entry name" value="GNK2_sf"/>
</dbReference>
<sequence length="133" mass="14568">MLSRMGFHKISRLWLFLLIVCLVSSTLSPSAKFVDYTTFVYKGCARQGLSDPTGLYTQALAALFGALVSQSSKARFYKTTSGGGQSTITGLFQCRGDLSNADCFNCVSKIPEMTDKLCGKCNQLRSSREILIQ</sequence>
<comment type="similarity">
    <text evidence="8">Belongs to the cysteine-rich repeat secretory protein family. Plasmodesmata-located proteins (PDLD) subfamily.</text>
</comment>
<dbReference type="GO" id="GO:0009506">
    <property type="term" value="C:plasmodesma"/>
    <property type="evidence" value="ECO:0007669"/>
    <property type="project" value="UniProtKB-SubCell"/>
</dbReference>
<evidence type="ECO:0000256" key="1">
    <source>
        <dbReference type="ARBA" id="ARBA00004251"/>
    </source>
</evidence>
<dbReference type="PANTHER" id="PTHR32080:SF24">
    <property type="entry name" value="PLASMODESMATA-LOCATED PROTEIN 2"/>
    <property type="match status" value="1"/>
</dbReference>
<keyword evidence="12" id="KW-1185">Reference proteome</keyword>
<dbReference type="AlphaFoldDB" id="A0A7N0U3N4"/>